<dbReference type="OrthoDB" id="4191831at2759"/>
<dbReference type="AlphaFoldDB" id="A0A1V6TH35"/>
<dbReference type="Proteomes" id="UP000191285">
    <property type="component" value="Unassembled WGS sequence"/>
</dbReference>
<evidence type="ECO:0000313" key="2">
    <source>
        <dbReference type="EMBL" id="OQE25179.1"/>
    </source>
</evidence>
<dbReference type="EMBL" id="MLKD01000006">
    <property type="protein sequence ID" value="OQE25179.1"/>
    <property type="molecule type" value="Genomic_DNA"/>
</dbReference>
<sequence>MYRAQSKLCSLEKLPQECLMQILDQLEPSDVASVGATSWSLGVSSEESLYRQVNLDWTRPPVKRVLSLFRVINKRPDLALHIRHVRMISSRLEYPAEDSLGKWYPPQVDGNWKLLSASFQNEVDAAKKIVSRARFPSPERWMQALDQGDPYAYVAITLSQLHNLRSLRLDYTFVWQSGFPGLMIRHALLSAPSNTLSKFTELSLVEYGLNVPYSRVSGGDMSSCVYPEAFPSCDPEQFAGWFYLPSLQSLEIWLQSFQGVDLSKMGHLARLERLVVMESYIDEDEVRDLLSLLSSIQSIHLGLVYPSQNEAEGWDSDSPRPPLRKQMEGVLLEGLLSIKETVQNLSISMELCPVNLGSQWDEEDFGDIEQAFMPFRGFLKRFPRLETAELPAAMLFGWVHDDAPDLDTLLPSTLQSLAIRKNLPCVARDMTVVGRGIPGEVYEWDLDVVAQAIHEVLPSIRDSTPLLKKIIIRDFWSRMRGHIAEEDTLAARALCQDLGLDIDIAISPDALPAGLWTTSRALEEYLTRWKSTSPITADSPYC</sequence>
<dbReference type="InterPro" id="IPR001810">
    <property type="entry name" value="F-box_dom"/>
</dbReference>
<dbReference type="PROSITE" id="PS50181">
    <property type="entry name" value="FBOX"/>
    <property type="match status" value="1"/>
</dbReference>
<name>A0A1V6TH35_9EURO</name>
<keyword evidence="3" id="KW-1185">Reference proteome</keyword>
<dbReference type="InterPro" id="IPR036047">
    <property type="entry name" value="F-box-like_dom_sf"/>
</dbReference>
<protein>
    <recommendedName>
        <fullName evidence="1">F-box domain-containing protein</fullName>
    </recommendedName>
</protein>
<evidence type="ECO:0000313" key="3">
    <source>
        <dbReference type="Proteomes" id="UP000191285"/>
    </source>
</evidence>
<dbReference type="Pfam" id="PF12937">
    <property type="entry name" value="F-box-like"/>
    <property type="match status" value="1"/>
</dbReference>
<proteinExistence type="predicted"/>
<reference evidence="3" key="1">
    <citation type="journal article" date="2017" name="Nat. Microbiol.">
        <title>Global analysis of biosynthetic gene clusters reveals vast potential of secondary metabolite production in Penicillium species.</title>
        <authorList>
            <person name="Nielsen J.C."/>
            <person name="Grijseels S."/>
            <person name="Prigent S."/>
            <person name="Ji B."/>
            <person name="Dainat J."/>
            <person name="Nielsen K.F."/>
            <person name="Frisvad J.C."/>
            <person name="Workman M."/>
            <person name="Nielsen J."/>
        </authorList>
    </citation>
    <scope>NUCLEOTIDE SEQUENCE [LARGE SCALE GENOMIC DNA]</scope>
    <source>
        <strain evidence="3">IBT 24891</strain>
    </source>
</reference>
<comment type="caution">
    <text evidence="2">The sequence shown here is derived from an EMBL/GenBank/DDBJ whole genome shotgun (WGS) entry which is preliminary data.</text>
</comment>
<accession>A0A1V6TH35</accession>
<gene>
    <name evidence="2" type="ORF">PENSTE_c006G04596</name>
</gene>
<evidence type="ECO:0000259" key="1">
    <source>
        <dbReference type="PROSITE" id="PS50181"/>
    </source>
</evidence>
<dbReference type="SUPFAM" id="SSF81383">
    <property type="entry name" value="F-box domain"/>
    <property type="match status" value="1"/>
</dbReference>
<feature type="domain" description="F-box" evidence="1">
    <location>
        <begin position="8"/>
        <end position="53"/>
    </location>
</feature>
<organism evidence="2 3">
    <name type="scientific">Penicillium steckii</name>
    <dbReference type="NCBI Taxonomy" id="303698"/>
    <lineage>
        <taxon>Eukaryota</taxon>
        <taxon>Fungi</taxon>
        <taxon>Dikarya</taxon>
        <taxon>Ascomycota</taxon>
        <taxon>Pezizomycotina</taxon>
        <taxon>Eurotiomycetes</taxon>
        <taxon>Eurotiomycetidae</taxon>
        <taxon>Eurotiales</taxon>
        <taxon>Aspergillaceae</taxon>
        <taxon>Penicillium</taxon>
    </lineage>
</organism>